<feature type="transmembrane region" description="Helical" evidence="2">
    <location>
        <begin position="464"/>
        <end position="484"/>
    </location>
</feature>
<dbReference type="Pfam" id="PF08840">
    <property type="entry name" value="BAAT_C"/>
    <property type="match status" value="1"/>
</dbReference>
<organism evidence="4 5">
    <name type="scientific">Actinobaculum massiliense ACS-171-V-Col2</name>
    <dbReference type="NCBI Taxonomy" id="883066"/>
    <lineage>
        <taxon>Bacteria</taxon>
        <taxon>Bacillati</taxon>
        <taxon>Actinomycetota</taxon>
        <taxon>Actinomycetes</taxon>
        <taxon>Actinomycetales</taxon>
        <taxon>Actinomycetaceae</taxon>
        <taxon>Actinobaculum</taxon>
    </lineage>
</organism>
<keyword evidence="2" id="KW-0812">Transmembrane</keyword>
<evidence type="ECO:0000256" key="1">
    <source>
        <dbReference type="SAM" id="MobiDB-lite"/>
    </source>
</evidence>
<dbReference type="PANTHER" id="PTHR43265">
    <property type="entry name" value="ESTERASE ESTD"/>
    <property type="match status" value="1"/>
</dbReference>
<dbReference type="InterPro" id="IPR029058">
    <property type="entry name" value="AB_hydrolase_fold"/>
</dbReference>
<feature type="transmembrane region" description="Helical" evidence="2">
    <location>
        <begin position="385"/>
        <end position="409"/>
    </location>
</feature>
<gene>
    <name evidence="4" type="ORF">HMPREF9233_01510</name>
</gene>
<evidence type="ECO:0000256" key="2">
    <source>
        <dbReference type="SAM" id="Phobius"/>
    </source>
</evidence>
<dbReference type="AlphaFoldDB" id="K9ED02"/>
<feature type="transmembrane region" description="Helical" evidence="2">
    <location>
        <begin position="35"/>
        <end position="56"/>
    </location>
</feature>
<evidence type="ECO:0000313" key="4">
    <source>
        <dbReference type="EMBL" id="EKU94563.1"/>
    </source>
</evidence>
<keyword evidence="2" id="KW-1133">Transmembrane helix</keyword>
<proteinExistence type="predicted"/>
<dbReference type="STRING" id="202789.GCA_001457435_00595"/>
<feature type="domain" description="BAAT/Acyl-CoA thioester hydrolase C-terminal" evidence="3">
    <location>
        <begin position="172"/>
        <end position="326"/>
    </location>
</feature>
<dbReference type="Proteomes" id="UP000009888">
    <property type="component" value="Unassembled WGS sequence"/>
</dbReference>
<keyword evidence="5" id="KW-1185">Reference proteome</keyword>
<protein>
    <recommendedName>
        <fullName evidence="3">BAAT/Acyl-CoA thioester hydrolase C-terminal domain-containing protein</fullName>
    </recommendedName>
</protein>
<reference evidence="4 5" key="1">
    <citation type="submission" date="2012-09" db="EMBL/GenBank/DDBJ databases">
        <title>The Genome Sequence of Actinobaculum massiliae ACS-171-V-COL2.</title>
        <authorList>
            <consortium name="The Broad Institute Genome Sequencing Platform"/>
            <person name="Earl A."/>
            <person name="Ward D."/>
            <person name="Feldgarden M."/>
            <person name="Gevers D."/>
            <person name="Saerens B."/>
            <person name="Vaneechoutte M."/>
            <person name="Walker B."/>
            <person name="Young S.K."/>
            <person name="Zeng Q."/>
            <person name="Gargeya S."/>
            <person name="Fitzgerald M."/>
            <person name="Haas B."/>
            <person name="Abouelleil A."/>
            <person name="Alvarado L."/>
            <person name="Arachchi H.M."/>
            <person name="Berlin A."/>
            <person name="Chapman S.B."/>
            <person name="Goldberg J."/>
            <person name="Griggs A."/>
            <person name="Gujja S."/>
            <person name="Hansen M."/>
            <person name="Howarth C."/>
            <person name="Imamovic A."/>
            <person name="Larimer J."/>
            <person name="McCowen C."/>
            <person name="Montmayeur A."/>
            <person name="Murphy C."/>
            <person name="Neiman D."/>
            <person name="Pearson M."/>
            <person name="Priest M."/>
            <person name="Roberts A."/>
            <person name="Saif S."/>
            <person name="Shea T."/>
            <person name="Sisk P."/>
            <person name="Sykes S."/>
            <person name="Wortman J."/>
            <person name="Nusbaum C."/>
            <person name="Birren B."/>
        </authorList>
    </citation>
    <scope>NUCLEOTIDE SEQUENCE [LARGE SCALE GENOMIC DNA]</scope>
    <source>
        <strain evidence="5">ACS-171-V-Col2</strain>
    </source>
</reference>
<feature type="region of interest" description="Disordered" evidence="1">
    <location>
        <begin position="1"/>
        <end position="22"/>
    </location>
</feature>
<dbReference type="InterPro" id="IPR014940">
    <property type="entry name" value="BAAT_C"/>
</dbReference>
<sequence>MAGADPVTAKVAPAEKEETPRSRGLRVWLPKHRRFITWIVVVLLLSLIGTMLGPGWNPQPMDAVIQPETADTQITTAAPTAQVGTYEVTTKVLTFTLSDGSTNVAKVMRPVGLEGELPGMVFVHGTGTDSIDSFNEEAERIASTGIVTMVPQKRVANYTTTHRDYVALAIDYEDALEKLRQQPGVAPNQVGLYAVSEGCFVAPIIAARNPNVAYVAFVSAPVLPIRQQGGFAADAYLREIGAPIQVINAIPKLLGNDFGEEDFRYIDFDPGPYEAQITAPVMMLYGTGDNSMPIIQGPLIMAEHLREAGNRNLTLRYYRDADHGLRVGPLGERQLVLTAMQDVADWVNGMPYTANSLPQVAGAQPVQQYQAGAVHAVPNFLNGNVILGAMGLAVALALLVLILELVGLIRIRGRALAQYAGSGKALNLSLLWIIATWILYLWYLLVIARIALNYGQDRLVVQGGYLGIQICALLAAWWFVRWIYRWFYGRRRGARSAPEPAATLAADGAPECPARMNAYGHVVSIVALVSQVLFFVTLGYWNAFPAIL</sequence>
<dbReference type="PATRIC" id="fig|883066.3.peg.1573"/>
<accession>K9ED02</accession>
<evidence type="ECO:0000259" key="3">
    <source>
        <dbReference type="Pfam" id="PF08840"/>
    </source>
</evidence>
<feature type="transmembrane region" description="Helical" evidence="2">
    <location>
        <begin position="522"/>
        <end position="541"/>
    </location>
</feature>
<dbReference type="EMBL" id="AGWL01000008">
    <property type="protein sequence ID" value="EKU94563.1"/>
    <property type="molecule type" value="Genomic_DNA"/>
</dbReference>
<dbReference type="SUPFAM" id="SSF53474">
    <property type="entry name" value="alpha/beta-Hydrolases"/>
    <property type="match status" value="1"/>
</dbReference>
<keyword evidence="2" id="KW-0472">Membrane</keyword>
<dbReference type="HOGENOM" id="CLU_038552_0_0_11"/>
<feature type="transmembrane region" description="Helical" evidence="2">
    <location>
        <begin position="430"/>
        <end position="452"/>
    </location>
</feature>
<evidence type="ECO:0000313" key="5">
    <source>
        <dbReference type="Proteomes" id="UP000009888"/>
    </source>
</evidence>
<dbReference type="InterPro" id="IPR053145">
    <property type="entry name" value="AB_hydrolase_Est10"/>
</dbReference>
<dbReference type="PANTHER" id="PTHR43265:SF1">
    <property type="entry name" value="ESTERASE ESTD"/>
    <property type="match status" value="1"/>
</dbReference>
<dbReference type="eggNOG" id="COG1506">
    <property type="taxonomic scope" value="Bacteria"/>
</dbReference>
<dbReference type="GO" id="GO:0052689">
    <property type="term" value="F:carboxylic ester hydrolase activity"/>
    <property type="evidence" value="ECO:0007669"/>
    <property type="project" value="TreeGrafter"/>
</dbReference>
<comment type="caution">
    <text evidence="4">The sequence shown here is derived from an EMBL/GenBank/DDBJ whole genome shotgun (WGS) entry which is preliminary data.</text>
</comment>
<name>K9ED02_9ACTO</name>
<dbReference type="Gene3D" id="3.40.50.1820">
    <property type="entry name" value="alpha/beta hydrolase"/>
    <property type="match status" value="1"/>
</dbReference>